<name>A0A4C1SJ41_EUMVA</name>
<gene>
    <name evidence="1" type="ORF">EVAR_68273_1</name>
</gene>
<dbReference type="EMBL" id="BGZK01003518">
    <property type="protein sequence ID" value="GBP02139.1"/>
    <property type="molecule type" value="Genomic_DNA"/>
</dbReference>
<accession>A0A4C1SJ41</accession>
<dbReference type="OrthoDB" id="10574951at2759"/>
<proteinExistence type="predicted"/>
<dbReference type="AlphaFoldDB" id="A0A4C1SJ41"/>
<organism evidence="1 2">
    <name type="scientific">Eumeta variegata</name>
    <name type="common">Bagworm moth</name>
    <name type="synonym">Eumeta japonica</name>
    <dbReference type="NCBI Taxonomy" id="151549"/>
    <lineage>
        <taxon>Eukaryota</taxon>
        <taxon>Metazoa</taxon>
        <taxon>Ecdysozoa</taxon>
        <taxon>Arthropoda</taxon>
        <taxon>Hexapoda</taxon>
        <taxon>Insecta</taxon>
        <taxon>Pterygota</taxon>
        <taxon>Neoptera</taxon>
        <taxon>Endopterygota</taxon>
        <taxon>Lepidoptera</taxon>
        <taxon>Glossata</taxon>
        <taxon>Ditrysia</taxon>
        <taxon>Tineoidea</taxon>
        <taxon>Psychidae</taxon>
        <taxon>Oiketicinae</taxon>
        <taxon>Eumeta</taxon>
    </lineage>
</organism>
<dbReference type="Proteomes" id="UP000299102">
    <property type="component" value="Unassembled WGS sequence"/>
</dbReference>
<protein>
    <submittedName>
        <fullName evidence="1">Uncharacterized protein</fullName>
    </submittedName>
</protein>
<reference evidence="1 2" key="1">
    <citation type="journal article" date="2019" name="Commun. Biol.">
        <title>The bagworm genome reveals a unique fibroin gene that provides high tensile strength.</title>
        <authorList>
            <person name="Kono N."/>
            <person name="Nakamura H."/>
            <person name="Ohtoshi R."/>
            <person name="Tomita M."/>
            <person name="Numata K."/>
            <person name="Arakawa K."/>
        </authorList>
    </citation>
    <scope>NUCLEOTIDE SEQUENCE [LARGE SCALE GENOMIC DNA]</scope>
</reference>
<keyword evidence="2" id="KW-1185">Reference proteome</keyword>
<sequence>MNFSFTNVEAFFRDTQTDVVSRCRENINLLETVLASAAVSPSWQREIRGLHQTGRVVTASTSRAPSDRPAVYFCRFLTKKAERNEKLNEMFRCHKRRPSQNSRWDKNNLCLIEL</sequence>
<evidence type="ECO:0000313" key="2">
    <source>
        <dbReference type="Proteomes" id="UP000299102"/>
    </source>
</evidence>
<comment type="caution">
    <text evidence="1">The sequence shown here is derived from an EMBL/GenBank/DDBJ whole genome shotgun (WGS) entry which is preliminary data.</text>
</comment>
<evidence type="ECO:0000313" key="1">
    <source>
        <dbReference type="EMBL" id="GBP02139.1"/>
    </source>
</evidence>